<gene>
    <name evidence="1" type="ORF">BGW36DRAFT_429907</name>
</gene>
<comment type="caution">
    <text evidence="1">The sequence shown here is derived from an EMBL/GenBank/DDBJ whole genome shotgun (WGS) entry which is preliminary data.</text>
</comment>
<dbReference type="RefSeq" id="XP_046069548.1">
    <property type="nucleotide sequence ID" value="XM_046220757.1"/>
</dbReference>
<dbReference type="Proteomes" id="UP001201262">
    <property type="component" value="Unassembled WGS sequence"/>
</dbReference>
<proteinExistence type="predicted"/>
<dbReference type="EMBL" id="JAJTJA010000009">
    <property type="protein sequence ID" value="KAH8693878.1"/>
    <property type="molecule type" value="Genomic_DNA"/>
</dbReference>
<dbReference type="GeneID" id="70251044"/>
<sequence>MADATDLRRREKGVNNFALRSFNALSHNREISGVQVASVLLQLPTYYTIDIEAFACCRVQLGAVRLKDFEGSVHESLTYTVYSSITRYISMTITGDSTYSELPEISRVLPISADFTWQGLIAPLLQTKFQQWDTVCSLEVIKAVGVCALSAADCTEVDVYHTIHFPAVDLLGEQFLTIMHQRCEAVVGIPLPKDWPPYPDAFKQLDEAIKTLIDTTPKDSARFIAWGNEND</sequence>
<keyword evidence="2" id="KW-1185">Reference proteome</keyword>
<evidence type="ECO:0000313" key="2">
    <source>
        <dbReference type="Proteomes" id="UP001201262"/>
    </source>
</evidence>
<protein>
    <submittedName>
        <fullName evidence="1">Uncharacterized protein</fullName>
    </submittedName>
</protein>
<accession>A0AAD4PTT3</accession>
<dbReference type="AlphaFoldDB" id="A0AAD4PTT3"/>
<organism evidence="1 2">
    <name type="scientific">Talaromyces proteolyticus</name>
    <dbReference type="NCBI Taxonomy" id="1131652"/>
    <lineage>
        <taxon>Eukaryota</taxon>
        <taxon>Fungi</taxon>
        <taxon>Dikarya</taxon>
        <taxon>Ascomycota</taxon>
        <taxon>Pezizomycotina</taxon>
        <taxon>Eurotiomycetes</taxon>
        <taxon>Eurotiomycetidae</taxon>
        <taxon>Eurotiales</taxon>
        <taxon>Trichocomaceae</taxon>
        <taxon>Talaromyces</taxon>
        <taxon>Talaromyces sect. Bacilispori</taxon>
    </lineage>
</organism>
<evidence type="ECO:0000313" key="1">
    <source>
        <dbReference type="EMBL" id="KAH8693878.1"/>
    </source>
</evidence>
<reference evidence="1" key="1">
    <citation type="submission" date="2021-12" db="EMBL/GenBank/DDBJ databases">
        <title>Convergent genome expansion in fungi linked to evolution of root-endophyte symbiosis.</title>
        <authorList>
            <consortium name="DOE Joint Genome Institute"/>
            <person name="Ke Y.-H."/>
            <person name="Bonito G."/>
            <person name="Liao H.-L."/>
            <person name="Looney B."/>
            <person name="Rojas-Flechas A."/>
            <person name="Nash J."/>
            <person name="Hameed K."/>
            <person name="Schadt C."/>
            <person name="Martin F."/>
            <person name="Crous P.W."/>
            <person name="Miettinen O."/>
            <person name="Magnuson J.K."/>
            <person name="Labbe J."/>
            <person name="Jacobson D."/>
            <person name="Doktycz M.J."/>
            <person name="Veneault-Fourrey C."/>
            <person name="Kuo A."/>
            <person name="Mondo S."/>
            <person name="Calhoun S."/>
            <person name="Riley R."/>
            <person name="Ohm R."/>
            <person name="LaButti K."/>
            <person name="Andreopoulos B."/>
            <person name="Pangilinan J."/>
            <person name="Nolan M."/>
            <person name="Tritt A."/>
            <person name="Clum A."/>
            <person name="Lipzen A."/>
            <person name="Daum C."/>
            <person name="Barry K."/>
            <person name="Grigoriev I.V."/>
            <person name="Vilgalys R."/>
        </authorList>
    </citation>
    <scope>NUCLEOTIDE SEQUENCE</scope>
    <source>
        <strain evidence="1">PMI_201</strain>
    </source>
</reference>
<name>A0AAD4PTT3_9EURO</name>